<evidence type="ECO:0008006" key="3">
    <source>
        <dbReference type="Google" id="ProtNLM"/>
    </source>
</evidence>
<dbReference type="AlphaFoldDB" id="A0A414AQ70"/>
<accession>A0A414AQ70</accession>
<evidence type="ECO:0000313" key="1">
    <source>
        <dbReference type="EMBL" id="RHC52768.1"/>
    </source>
</evidence>
<evidence type="ECO:0000313" key="2">
    <source>
        <dbReference type="Proteomes" id="UP000283975"/>
    </source>
</evidence>
<dbReference type="EMBL" id="QSHZ01000029">
    <property type="protein sequence ID" value="RHC52768.1"/>
    <property type="molecule type" value="Genomic_DNA"/>
</dbReference>
<name>A0A414AQ70_9FIRM</name>
<organism evidence="1 2">
    <name type="scientific">Enterocloster bolteae</name>
    <dbReference type="NCBI Taxonomy" id="208479"/>
    <lineage>
        <taxon>Bacteria</taxon>
        <taxon>Bacillati</taxon>
        <taxon>Bacillota</taxon>
        <taxon>Clostridia</taxon>
        <taxon>Lachnospirales</taxon>
        <taxon>Lachnospiraceae</taxon>
        <taxon>Enterocloster</taxon>
    </lineage>
</organism>
<dbReference type="Proteomes" id="UP000283975">
    <property type="component" value="Unassembled WGS sequence"/>
</dbReference>
<dbReference type="RefSeq" id="WP_002573404.1">
    <property type="nucleotide sequence ID" value="NZ_CBCSIM010000019.1"/>
</dbReference>
<gene>
    <name evidence="1" type="ORF">DW839_22960</name>
</gene>
<sequence length="103" mass="11906">MKKFKCTVTRETTMEIEIDDSVWTPDAIRAWSKSFYDADDLKGVVEHVARLKSKYEDGEFIEGFGIPMIDGKKPYPYIEDNQMAKDINICNQSVYSDIDVEEL</sequence>
<reference evidence="1 2" key="1">
    <citation type="submission" date="2018-08" db="EMBL/GenBank/DDBJ databases">
        <title>A genome reference for cultivated species of the human gut microbiota.</title>
        <authorList>
            <person name="Zou Y."/>
            <person name="Xue W."/>
            <person name="Luo G."/>
        </authorList>
    </citation>
    <scope>NUCLEOTIDE SEQUENCE [LARGE SCALE GENOMIC DNA]</scope>
    <source>
        <strain evidence="1 2">AM35-14</strain>
    </source>
</reference>
<proteinExistence type="predicted"/>
<comment type="caution">
    <text evidence="1">The sequence shown here is derived from an EMBL/GenBank/DDBJ whole genome shotgun (WGS) entry which is preliminary data.</text>
</comment>
<protein>
    <recommendedName>
        <fullName evidence="3">Phage protein</fullName>
    </recommendedName>
</protein>